<dbReference type="InterPro" id="IPR036259">
    <property type="entry name" value="MFS_trans_sf"/>
</dbReference>
<feature type="transmembrane region" description="Helical" evidence="9">
    <location>
        <begin position="251"/>
        <end position="269"/>
    </location>
</feature>
<dbReference type="InterPro" id="IPR050549">
    <property type="entry name" value="MFS_Trehalose_Transporter"/>
</dbReference>
<dbReference type="InterPro" id="IPR005828">
    <property type="entry name" value="MFS_sugar_transport-like"/>
</dbReference>
<keyword evidence="5 9" id="KW-0812">Transmembrane</keyword>
<dbReference type="AlphaFoldDB" id="A0AAW1JLR0"/>
<dbReference type="GO" id="GO:0022857">
    <property type="term" value="F:transmembrane transporter activity"/>
    <property type="evidence" value="ECO:0007669"/>
    <property type="project" value="InterPro"/>
</dbReference>
<evidence type="ECO:0000256" key="4">
    <source>
        <dbReference type="ARBA" id="ARBA00022597"/>
    </source>
</evidence>
<feature type="transmembrane region" description="Helical" evidence="9">
    <location>
        <begin position="391"/>
        <end position="411"/>
    </location>
</feature>
<dbReference type="InterPro" id="IPR003663">
    <property type="entry name" value="Sugar/inositol_transpt"/>
</dbReference>
<dbReference type="InterPro" id="IPR020846">
    <property type="entry name" value="MFS_dom"/>
</dbReference>
<comment type="caution">
    <text evidence="11">The sequence shown here is derived from an EMBL/GenBank/DDBJ whole genome shotgun (WGS) entry which is preliminary data.</text>
</comment>
<feature type="transmembrane region" description="Helical" evidence="9">
    <location>
        <begin position="320"/>
        <end position="340"/>
    </location>
</feature>
<feature type="transmembrane region" description="Helical" evidence="9">
    <location>
        <begin position="7"/>
        <end position="29"/>
    </location>
</feature>
<comment type="subcellular location">
    <subcellularLocation>
        <location evidence="1">Cell membrane</location>
        <topology evidence="1">Multi-pass membrane protein</topology>
    </subcellularLocation>
</comment>
<evidence type="ECO:0000256" key="7">
    <source>
        <dbReference type="ARBA" id="ARBA00023136"/>
    </source>
</evidence>
<evidence type="ECO:0000313" key="11">
    <source>
        <dbReference type="EMBL" id="KAK9704174.1"/>
    </source>
</evidence>
<evidence type="ECO:0000256" key="8">
    <source>
        <dbReference type="ARBA" id="ARBA00023180"/>
    </source>
</evidence>
<keyword evidence="4 11" id="KW-0762">Sugar transport</keyword>
<gene>
    <name evidence="11" type="ORF">QE152_g28479</name>
</gene>
<keyword evidence="6 9" id="KW-1133">Transmembrane helix</keyword>
<dbReference type="PROSITE" id="PS50850">
    <property type="entry name" value="MFS"/>
    <property type="match status" value="1"/>
</dbReference>
<feature type="domain" description="Major facilitator superfamily (MFS) profile" evidence="10">
    <location>
        <begin position="5"/>
        <end position="446"/>
    </location>
</feature>
<dbReference type="SUPFAM" id="SSF103473">
    <property type="entry name" value="MFS general substrate transporter"/>
    <property type="match status" value="1"/>
</dbReference>
<evidence type="ECO:0000256" key="2">
    <source>
        <dbReference type="ARBA" id="ARBA00022448"/>
    </source>
</evidence>
<name>A0AAW1JLR0_POPJA</name>
<dbReference type="EMBL" id="JASPKY010000356">
    <property type="protein sequence ID" value="KAK9704174.1"/>
    <property type="molecule type" value="Genomic_DNA"/>
</dbReference>
<keyword evidence="8" id="KW-0325">Glycoprotein</keyword>
<sequence>MSQKINVFLYFSVVTVNLATMSMGGSYAWSSPAIPRLNGQIDPDHNPLPHNLTPTEESWLASLLPLGATISTIISGYLSDKIGRKYTILSSSLPTIIGFSFLTFGKDITHFLCGRFLCGLGCGPLFTIIPIYVGEVAESGNRGVLGCTMNFFMTLGNLVFLLIPPYINLRVLGAINLVIPIIFALIFGIFVPESPYYYAAKNQMCKAKKSLLKLRCNNSEIVKEELPIIARSVEESFAKKATFKDIYRDKVIMRAFGTALGLVFFQQWSGCNAVFFYMQTIFEEAEVSLSSDFCITIVAIVQFITSAIVLSVADRFGRRVLLLFSTSGHILNLIVIGTYFCLKDYTMVDVVRVNWILIVAINLFIASYSIGMGPITFTMIGELFPPHFKGFAATCSIFLCLFSTFSVTNLFPFLKNFLGTGMTCYLYGIICVFCYIFVYFKVPETRGKSLPEIQKMLLP</sequence>
<dbReference type="PANTHER" id="PTHR48021:SF47">
    <property type="entry name" value="GH17672P"/>
    <property type="match status" value="1"/>
</dbReference>
<evidence type="ECO:0000256" key="6">
    <source>
        <dbReference type="ARBA" id="ARBA00022989"/>
    </source>
</evidence>
<feature type="transmembrane region" description="Helical" evidence="9">
    <location>
        <begin position="352"/>
        <end position="370"/>
    </location>
</feature>
<dbReference type="GO" id="GO:0005886">
    <property type="term" value="C:plasma membrane"/>
    <property type="evidence" value="ECO:0007669"/>
    <property type="project" value="UniProtKB-SubCell"/>
</dbReference>
<evidence type="ECO:0000256" key="5">
    <source>
        <dbReference type="ARBA" id="ARBA00022692"/>
    </source>
</evidence>
<keyword evidence="2" id="KW-0813">Transport</keyword>
<evidence type="ECO:0000256" key="1">
    <source>
        <dbReference type="ARBA" id="ARBA00004651"/>
    </source>
</evidence>
<keyword evidence="7 9" id="KW-0472">Membrane</keyword>
<dbReference type="Gene3D" id="1.20.1250.20">
    <property type="entry name" value="MFS general substrate transporter like domains"/>
    <property type="match status" value="1"/>
</dbReference>
<dbReference type="PROSITE" id="PS00216">
    <property type="entry name" value="SUGAR_TRANSPORT_1"/>
    <property type="match status" value="1"/>
</dbReference>
<keyword evidence="12" id="KW-1185">Reference proteome</keyword>
<dbReference type="Proteomes" id="UP001458880">
    <property type="component" value="Unassembled WGS sequence"/>
</dbReference>
<proteinExistence type="predicted"/>
<dbReference type="Pfam" id="PF00083">
    <property type="entry name" value="Sugar_tr"/>
    <property type="match status" value="1"/>
</dbReference>
<keyword evidence="3" id="KW-1003">Cell membrane</keyword>
<feature type="transmembrane region" description="Helical" evidence="9">
    <location>
        <begin position="144"/>
        <end position="163"/>
    </location>
</feature>
<organism evidence="11 12">
    <name type="scientific">Popillia japonica</name>
    <name type="common">Japanese beetle</name>
    <dbReference type="NCBI Taxonomy" id="7064"/>
    <lineage>
        <taxon>Eukaryota</taxon>
        <taxon>Metazoa</taxon>
        <taxon>Ecdysozoa</taxon>
        <taxon>Arthropoda</taxon>
        <taxon>Hexapoda</taxon>
        <taxon>Insecta</taxon>
        <taxon>Pterygota</taxon>
        <taxon>Neoptera</taxon>
        <taxon>Endopterygota</taxon>
        <taxon>Coleoptera</taxon>
        <taxon>Polyphaga</taxon>
        <taxon>Scarabaeiformia</taxon>
        <taxon>Scarabaeidae</taxon>
        <taxon>Rutelinae</taxon>
        <taxon>Popillia</taxon>
    </lineage>
</organism>
<evidence type="ECO:0000256" key="9">
    <source>
        <dbReference type="SAM" id="Phobius"/>
    </source>
</evidence>
<dbReference type="PANTHER" id="PTHR48021">
    <property type="match status" value="1"/>
</dbReference>
<feature type="transmembrane region" description="Helical" evidence="9">
    <location>
        <begin position="289"/>
        <end position="313"/>
    </location>
</feature>
<accession>A0AAW1JLR0</accession>
<protein>
    <submittedName>
        <fullName evidence="11">Sugar transporter</fullName>
    </submittedName>
</protein>
<dbReference type="FunFam" id="1.20.1250.20:FF:000218">
    <property type="entry name" value="facilitated trehalose transporter Tret1"/>
    <property type="match status" value="1"/>
</dbReference>
<evidence type="ECO:0000313" key="12">
    <source>
        <dbReference type="Proteomes" id="UP001458880"/>
    </source>
</evidence>
<dbReference type="PRINTS" id="PR00171">
    <property type="entry name" value="SUGRTRNSPORT"/>
</dbReference>
<evidence type="ECO:0000256" key="3">
    <source>
        <dbReference type="ARBA" id="ARBA00022475"/>
    </source>
</evidence>
<feature type="transmembrane region" description="Helical" evidence="9">
    <location>
        <begin position="169"/>
        <end position="191"/>
    </location>
</feature>
<feature type="transmembrane region" description="Helical" evidence="9">
    <location>
        <begin position="417"/>
        <end position="440"/>
    </location>
</feature>
<feature type="transmembrane region" description="Helical" evidence="9">
    <location>
        <begin position="86"/>
        <end position="102"/>
    </location>
</feature>
<feature type="transmembrane region" description="Helical" evidence="9">
    <location>
        <begin position="59"/>
        <end position="79"/>
    </location>
</feature>
<evidence type="ECO:0000259" key="10">
    <source>
        <dbReference type="PROSITE" id="PS50850"/>
    </source>
</evidence>
<feature type="transmembrane region" description="Helical" evidence="9">
    <location>
        <begin position="108"/>
        <end position="132"/>
    </location>
</feature>
<reference evidence="11 12" key="1">
    <citation type="journal article" date="2024" name="BMC Genomics">
        <title>De novo assembly and annotation of Popillia japonica's genome with initial clues to its potential as an invasive pest.</title>
        <authorList>
            <person name="Cucini C."/>
            <person name="Boschi S."/>
            <person name="Funari R."/>
            <person name="Cardaioli E."/>
            <person name="Iannotti N."/>
            <person name="Marturano G."/>
            <person name="Paoli F."/>
            <person name="Bruttini M."/>
            <person name="Carapelli A."/>
            <person name="Frati F."/>
            <person name="Nardi F."/>
        </authorList>
    </citation>
    <scope>NUCLEOTIDE SEQUENCE [LARGE SCALE GENOMIC DNA]</scope>
    <source>
        <strain evidence="11">DMR45628</strain>
    </source>
</reference>
<dbReference type="InterPro" id="IPR005829">
    <property type="entry name" value="Sugar_transporter_CS"/>
</dbReference>